<dbReference type="PIRSF" id="PIRSF000882">
    <property type="entry name" value="DSB_repair_MRE11"/>
    <property type="match status" value="1"/>
</dbReference>
<keyword evidence="11 17" id="KW-0269">Exonuclease</keyword>
<evidence type="ECO:0000256" key="12">
    <source>
        <dbReference type="ARBA" id="ARBA00023204"/>
    </source>
</evidence>
<dbReference type="GO" id="GO:0000723">
    <property type="term" value="P:telomere maintenance"/>
    <property type="evidence" value="ECO:0007669"/>
    <property type="project" value="TreeGrafter"/>
</dbReference>
<dbReference type="GO" id="GO:0042138">
    <property type="term" value="P:meiotic DNA double-strand break formation"/>
    <property type="evidence" value="ECO:0007669"/>
    <property type="project" value="TreeGrafter"/>
</dbReference>
<feature type="active site" description="Proton donor" evidence="18">
    <location>
        <position position="128"/>
    </location>
</feature>
<dbReference type="NCBIfam" id="TIGR00583">
    <property type="entry name" value="mre11"/>
    <property type="match status" value="1"/>
</dbReference>
<keyword evidence="5" id="KW-0158">Chromosome</keyword>
<evidence type="ECO:0000256" key="3">
    <source>
        <dbReference type="ARBA" id="ARBA00004286"/>
    </source>
</evidence>
<evidence type="ECO:0000256" key="5">
    <source>
        <dbReference type="ARBA" id="ARBA00022454"/>
    </source>
</evidence>
<evidence type="ECO:0000256" key="15">
    <source>
        <dbReference type="ARBA" id="ARBA00023254"/>
    </source>
</evidence>
<protein>
    <recommendedName>
        <fullName evidence="17">Double-strand break repair protein</fullName>
    </recommendedName>
</protein>
<evidence type="ECO:0000256" key="19">
    <source>
        <dbReference type="RuleBase" id="RU003447"/>
    </source>
</evidence>
<keyword evidence="14 17" id="KW-0539">Nucleus</keyword>
<dbReference type="GO" id="GO:0030145">
    <property type="term" value="F:manganese ion binding"/>
    <property type="evidence" value="ECO:0007669"/>
    <property type="project" value="UniProtKB-UniRule"/>
</dbReference>
<evidence type="ECO:0000256" key="4">
    <source>
        <dbReference type="ARBA" id="ARBA00009028"/>
    </source>
</evidence>
<dbReference type="FunFam" id="3.60.21.10:FF:000011">
    <property type="entry name" value="Double-strand break repair protein"/>
    <property type="match status" value="1"/>
</dbReference>
<keyword evidence="13 17" id="KW-0464">Manganese</keyword>
<dbReference type="InterPro" id="IPR041796">
    <property type="entry name" value="Mre11_N"/>
</dbReference>
<dbReference type="AlphaFoldDB" id="A0A5M8PDI4"/>
<feature type="domain" description="Mre11 DNA-binding" evidence="21">
    <location>
        <begin position="293"/>
        <end position="471"/>
    </location>
</feature>
<evidence type="ECO:0000256" key="9">
    <source>
        <dbReference type="ARBA" id="ARBA00022763"/>
    </source>
</evidence>
<evidence type="ECO:0000256" key="14">
    <source>
        <dbReference type="ARBA" id="ARBA00023242"/>
    </source>
</evidence>
<dbReference type="PANTHER" id="PTHR10139">
    <property type="entry name" value="DOUBLE-STRAND BREAK REPAIR PROTEIN MRE11"/>
    <property type="match status" value="1"/>
</dbReference>
<feature type="compositionally biased region" description="Basic and acidic residues" evidence="20">
    <location>
        <begin position="536"/>
        <end position="552"/>
    </location>
</feature>
<evidence type="ECO:0000256" key="17">
    <source>
        <dbReference type="PIRNR" id="PIRNR000882"/>
    </source>
</evidence>
<dbReference type="GO" id="GO:0097552">
    <property type="term" value="P:mitochondrial double-strand break repair via homologous recombination"/>
    <property type="evidence" value="ECO:0007669"/>
    <property type="project" value="TreeGrafter"/>
</dbReference>
<dbReference type="InterPro" id="IPR004843">
    <property type="entry name" value="Calcineurin-like_PHP"/>
</dbReference>
<dbReference type="InterPro" id="IPR007281">
    <property type="entry name" value="Mre11_DNA-bd"/>
</dbReference>
<dbReference type="Gene3D" id="3.30.110.110">
    <property type="entry name" value="Mre11, capping domain"/>
    <property type="match status" value="1"/>
</dbReference>
<dbReference type="GO" id="GO:0035861">
    <property type="term" value="C:site of double-strand break"/>
    <property type="evidence" value="ECO:0007669"/>
    <property type="project" value="TreeGrafter"/>
</dbReference>
<evidence type="ECO:0000256" key="20">
    <source>
        <dbReference type="SAM" id="MobiDB-lite"/>
    </source>
</evidence>
<name>A0A5M8PDI4_9LECA</name>
<comment type="subunit">
    <text evidence="16">Component of the MRN complex composed of two heterodimers RAD50 and MRE11 associated with a single NBS1.</text>
</comment>
<reference evidence="22 23" key="1">
    <citation type="submission" date="2019-09" db="EMBL/GenBank/DDBJ databases">
        <title>The hologenome of the rock-dwelling lichen Lasallia pustulata.</title>
        <authorList>
            <person name="Greshake Tzovaras B."/>
            <person name="Segers F."/>
            <person name="Bicker A."/>
            <person name="Dal Grande F."/>
            <person name="Otte J."/>
            <person name="Hankeln T."/>
            <person name="Schmitt I."/>
            <person name="Ebersberger I."/>
        </authorList>
    </citation>
    <scope>NUCLEOTIDE SEQUENCE [LARGE SCALE GENOMIC DNA]</scope>
    <source>
        <strain evidence="22">A1-1</strain>
    </source>
</reference>
<dbReference type="GO" id="GO:0006303">
    <property type="term" value="P:double-strand break repair via nonhomologous end joining"/>
    <property type="evidence" value="ECO:0007669"/>
    <property type="project" value="TreeGrafter"/>
</dbReference>
<keyword evidence="10 17" id="KW-0378">Hydrolase</keyword>
<evidence type="ECO:0000256" key="1">
    <source>
        <dbReference type="ARBA" id="ARBA00001936"/>
    </source>
</evidence>
<evidence type="ECO:0000259" key="21">
    <source>
        <dbReference type="SMART" id="SM01347"/>
    </source>
</evidence>
<dbReference type="OrthoDB" id="30417at2759"/>
<evidence type="ECO:0000313" key="23">
    <source>
        <dbReference type="Proteomes" id="UP000324767"/>
    </source>
</evidence>
<keyword evidence="9 17" id="KW-0227">DNA damage</keyword>
<evidence type="ECO:0000256" key="2">
    <source>
        <dbReference type="ARBA" id="ARBA00004123"/>
    </source>
</evidence>
<dbReference type="SUPFAM" id="SSF56300">
    <property type="entry name" value="Metallo-dependent phosphatases"/>
    <property type="match status" value="1"/>
</dbReference>
<comment type="caution">
    <text evidence="22">The sequence shown here is derived from an EMBL/GenBank/DDBJ whole genome shotgun (WGS) entry which is preliminary data.</text>
</comment>
<dbReference type="Pfam" id="PF04152">
    <property type="entry name" value="Mre11_DNA_bind"/>
    <property type="match status" value="1"/>
</dbReference>
<comment type="similarity">
    <text evidence="4 17 19">Belongs to the MRE11/RAD32 family.</text>
</comment>
<dbReference type="Pfam" id="PF00149">
    <property type="entry name" value="Metallophos"/>
    <property type="match status" value="1"/>
</dbReference>
<dbReference type="GO" id="GO:0007095">
    <property type="term" value="P:mitotic G2 DNA damage checkpoint signaling"/>
    <property type="evidence" value="ECO:0007669"/>
    <property type="project" value="TreeGrafter"/>
</dbReference>
<dbReference type="InterPro" id="IPR038487">
    <property type="entry name" value="Mre11_capping_dom"/>
</dbReference>
<dbReference type="FunFam" id="3.30.110.110:FF:000003">
    <property type="entry name" value="Double-strand break repair protein"/>
    <property type="match status" value="1"/>
</dbReference>
<evidence type="ECO:0000256" key="7">
    <source>
        <dbReference type="ARBA" id="ARBA00022723"/>
    </source>
</evidence>
<evidence type="ECO:0000313" key="22">
    <source>
        <dbReference type="EMBL" id="KAA6406812.1"/>
    </source>
</evidence>
<feature type="compositionally biased region" description="Polar residues" evidence="20">
    <location>
        <begin position="677"/>
        <end position="693"/>
    </location>
</feature>
<dbReference type="Gene3D" id="3.60.21.10">
    <property type="match status" value="1"/>
</dbReference>
<dbReference type="Proteomes" id="UP000324767">
    <property type="component" value="Unassembled WGS sequence"/>
</dbReference>
<dbReference type="InterPro" id="IPR029052">
    <property type="entry name" value="Metallo-depent_PP-like"/>
</dbReference>
<evidence type="ECO:0000256" key="10">
    <source>
        <dbReference type="ARBA" id="ARBA00022801"/>
    </source>
</evidence>
<keyword evidence="12 17" id="KW-0234">DNA repair</keyword>
<proteinExistence type="inferred from homology"/>
<dbReference type="GO" id="GO:0008296">
    <property type="term" value="F:3'-5'-DNA exonuclease activity"/>
    <property type="evidence" value="ECO:0007669"/>
    <property type="project" value="InterPro"/>
</dbReference>
<comment type="cofactor">
    <cofactor evidence="1 17">
        <name>Mn(2+)</name>
        <dbReference type="ChEBI" id="CHEBI:29035"/>
    </cofactor>
</comment>
<comment type="function">
    <text evidence="17">Core component of the MRN complex, which plays a central role in double-strand break (DSB) repair, DNA recombination, maintenance of telomere integrity and meiosis. The MRN complex is involved in the repair of DNA double-strand breaks (DSBs) via homologous recombination (HR), an error-free mechanism which primarily occurs during S and G2 phases. The complex (1) mediates the end resection of damaged DNA, which generates proper single-stranded DNA, a key initial steps in HR, and is (2) required for the recruitment of other repair factors and efficient activation of ATM and ATR upon DNA damage. Within the MRN complex, MRE11 possesses both single-strand endonuclease activity and double-strand-specific 3'-5' exonuclease activity. MRE11 first endonucleolytically cleaves the 5' strand at DNA DSB ends to prevent non-homologous end joining (NHEJ) and licence HR. It then generates a single-stranded DNA gap via 3' to 5' exonucleolytic degradation, which is required for single-strand invasion and recombination.</text>
</comment>
<dbReference type="InterPro" id="IPR003701">
    <property type="entry name" value="Mre11"/>
</dbReference>
<organism evidence="22 23">
    <name type="scientific">Lasallia pustulata</name>
    <dbReference type="NCBI Taxonomy" id="136370"/>
    <lineage>
        <taxon>Eukaryota</taxon>
        <taxon>Fungi</taxon>
        <taxon>Dikarya</taxon>
        <taxon>Ascomycota</taxon>
        <taxon>Pezizomycotina</taxon>
        <taxon>Lecanoromycetes</taxon>
        <taxon>OSLEUM clade</taxon>
        <taxon>Umbilicariomycetidae</taxon>
        <taxon>Umbilicariales</taxon>
        <taxon>Umbilicariaceae</taxon>
        <taxon>Lasallia</taxon>
    </lineage>
</organism>
<dbReference type="SMART" id="SM01347">
    <property type="entry name" value="Mre11_DNA_bind"/>
    <property type="match status" value="1"/>
</dbReference>
<evidence type="ECO:0000256" key="13">
    <source>
        <dbReference type="ARBA" id="ARBA00023211"/>
    </source>
</evidence>
<gene>
    <name evidence="22" type="ORF">FRX48_09536</name>
</gene>
<keyword evidence="7" id="KW-0479">Metal-binding</keyword>
<evidence type="ECO:0000256" key="18">
    <source>
        <dbReference type="PIRSR" id="PIRSR000882-1"/>
    </source>
</evidence>
<keyword evidence="8 17" id="KW-0255">Endonuclease</keyword>
<evidence type="ECO:0000256" key="11">
    <source>
        <dbReference type="ARBA" id="ARBA00022839"/>
    </source>
</evidence>
<dbReference type="GO" id="GO:0000724">
    <property type="term" value="P:double-strand break repair via homologous recombination"/>
    <property type="evidence" value="ECO:0007669"/>
    <property type="project" value="TreeGrafter"/>
</dbReference>
<keyword evidence="15 17" id="KW-0469">Meiosis</keyword>
<dbReference type="GO" id="GO:0030870">
    <property type="term" value="C:Mre11 complex"/>
    <property type="evidence" value="ECO:0007669"/>
    <property type="project" value="UniProtKB-UniRule"/>
</dbReference>
<evidence type="ECO:0000256" key="16">
    <source>
        <dbReference type="ARBA" id="ARBA00064981"/>
    </source>
</evidence>
<dbReference type="CDD" id="cd00840">
    <property type="entry name" value="MPP_Mre11_N"/>
    <property type="match status" value="1"/>
</dbReference>
<dbReference type="GO" id="GO:0000014">
    <property type="term" value="F:single-stranded DNA endodeoxyribonuclease activity"/>
    <property type="evidence" value="ECO:0007669"/>
    <property type="project" value="TreeGrafter"/>
</dbReference>
<feature type="region of interest" description="Disordered" evidence="20">
    <location>
        <begin position="531"/>
        <end position="728"/>
    </location>
</feature>
<feature type="compositionally biased region" description="Acidic residues" evidence="20">
    <location>
        <begin position="703"/>
        <end position="714"/>
    </location>
</feature>
<dbReference type="PANTHER" id="PTHR10139:SF1">
    <property type="entry name" value="DOUBLE-STRAND BREAK REPAIR PROTEIN MRE11"/>
    <property type="match status" value="1"/>
</dbReference>
<keyword evidence="6 17" id="KW-0540">Nuclease</keyword>
<sequence length="728" mass="81207">MPTMPALTAADTIRILVATDSHVGYNERDPIRGDDSWKSFHEVMCLAKEQDVDMVLLAGDLFHENKPSRKSMYQVMRSLRMNCYGEKPCELEMLSDASESFQGAFGHVNYVDPDINVAIPVFSIHGNHDDPSGEGHLAALDLLQVSGLVNYYGRTPESDNILVKPILLQKGHTKLALYGMSNVRDERLFRTFRDGKVRFFQPGTQKPDWFNLMSVHQNHHAYTETGYLPENFLPEFLDLVVWGHEHECLIDPRYNPEMNFHVMQPGSSVATSLMPGEAVLKRVAVLSVTGRDFKVEPIRLKTVRPFVMKEIVLHEDKTAKVLAKKENNRTKLTQYLMSVVDDLIEQAKQEWLEAQDETEQDEQLEVPLPLVRLRVEYSVPDGGSFDCENPQRFSNRFVGKVANVNDVVQFYRKKAGTTRKATDGASLPEDSVLAQLSIDSVRIEELVREFLKAQSLTILPQNSFGDAVGQYVDKDDKHAMEVFVNSSLSNQIKNLMDVDQVDEDDLQNAMDKYKSKLEELFAAGHLRKTKKGRFKPRPDDWDSDIDGGHWEDQPGALIRSDDELAEENDDVASLPSTTSAARGRGRPAGRGGRPTAAAAKKAQPAKTGRGKKKVVEEESEEENNDVVMVNSDEDESELFVKPEPAARGAKQTAPAKKAASPIKRAPARAAATASAKQSKWNFSQLATQKSQANGKGVKANEIGADEISDDDDAFEPPPATARSTRSRR</sequence>
<comment type="subcellular location">
    <subcellularLocation>
        <location evidence="3">Chromosome</location>
    </subcellularLocation>
    <subcellularLocation>
        <location evidence="2 17">Nucleus</location>
    </subcellularLocation>
</comment>
<dbReference type="EMBL" id="VXIT01000023">
    <property type="protein sequence ID" value="KAA6406812.1"/>
    <property type="molecule type" value="Genomic_DNA"/>
</dbReference>
<feature type="compositionally biased region" description="Low complexity" evidence="20">
    <location>
        <begin position="652"/>
        <end position="676"/>
    </location>
</feature>
<evidence type="ECO:0000256" key="8">
    <source>
        <dbReference type="ARBA" id="ARBA00022759"/>
    </source>
</evidence>
<accession>A0A5M8PDI4</accession>
<dbReference type="GO" id="GO:0031573">
    <property type="term" value="P:mitotic intra-S DNA damage checkpoint signaling"/>
    <property type="evidence" value="ECO:0007669"/>
    <property type="project" value="TreeGrafter"/>
</dbReference>
<feature type="compositionally biased region" description="Low complexity" evidence="20">
    <location>
        <begin position="593"/>
        <end position="607"/>
    </location>
</feature>
<evidence type="ECO:0000256" key="6">
    <source>
        <dbReference type="ARBA" id="ARBA00022722"/>
    </source>
</evidence>